<proteinExistence type="predicted"/>
<protein>
    <submittedName>
        <fullName evidence="2">Uncharacterized protein</fullName>
    </submittedName>
</protein>
<dbReference type="AlphaFoldDB" id="A0A9N9LLG1"/>
<evidence type="ECO:0000256" key="1">
    <source>
        <dbReference type="SAM" id="SignalP"/>
    </source>
</evidence>
<name>A0A9N9LLG1_9HELO</name>
<evidence type="ECO:0000313" key="2">
    <source>
        <dbReference type="EMBL" id="CAG8975265.1"/>
    </source>
</evidence>
<dbReference type="Proteomes" id="UP000701801">
    <property type="component" value="Unassembled WGS sequence"/>
</dbReference>
<accession>A0A9N9LLG1</accession>
<feature type="chain" id="PRO_5040205960" evidence="1">
    <location>
        <begin position="18"/>
        <end position="179"/>
    </location>
</feature>
<organism evidence="2 3">
    <name type="scientific">Hymenoscyphus albidus</name>
    <dbReference type="NCBI Taxonomy" id="595503"/>
    <lineage>
        <taxon>Eukaryota</taxon>
        <taxon>Fungi</taxon>
        <taxon>Dikarya</taxon>
        <taxon>Ascomycota</taxon>
        <taxon>Pezizomycotina</taxon>
        <taxon>Leotiomycetes</taxon>
        <taxon>Helotiales</taxon>
        <taxon>Helotiaceae</taxon>
        <taxon>Hymenoscyphus</taxon>
    </lineage>
</organism>
<comment type="caution">
    <text evidence="2">The sequence shown here is derived from an EMBL/GenBank/DDBJ whole genome shotgun (WGS) entry which is preliminary data.</text>
</comment>
<dbReference type="EMBL" id="CAJVRM010000130">
    <property type="protein sequence ID" value="CAG8975265.1"/>
    <property type="molecule type" value="Genomic_DNA"/>
</dbReference>
<sequence>MLSNILTIATLFSTVSANPVAQALPNLAPPTGSNYAWAVTGWMAACTAVETTGDCRWSFNLKGNELTGYNPNVPGFTAHCEASKYVYTDGIGGPDIPCALTDGGTIRRRVTSNLWKPPKGAMGDGVTLRITYQFESPDGATWNYTGREIGGLDGRPLYYSDFHVRTIIFERSHSPISDQ</sequence>
<reference evidence="2" key="1">
    <citation type="submission" date="2021-07" db="EMBL/GenBank/DDBJ databases">
        <authorList>
            <person name="Durling M."/>
        </authorList>
    </citation>
    <scope>NUCLEOTIDE SEQUENCE</scope>
</reference>
<feature type="signal peptide" evidence="1">
    <location>
        <begin position="1"/>
        <end position="17"/>
    </location>
</feature>
<gene>
    <name evidence="2" type="ORF">HYALB_00007966</name>
</gene>
<keyword evidence="1" id="KW-0732">Signal</keyword>
<dbReference type="OrthoDB" id="10278280at2759"/>
<keyword evidence="3" id="KW-1185">Reference proteome</keyword>
<evidence type="ECO:0000313" key="3">
    <source>
        <dbReference type="Proteomes" id="UP000701801"/>
    </source>
</evidence>